<keyword evidence="1 3" id="KW-0560">Oxidoreductase</keyword>
<evidence type="ECO:0000313" key="3">
    <source>
        <dbReference type="EMBL" id="SQC91056.1"/>
    </source>
</evidence>
<dbReference type="AlphaFoldDB" id="A0A2X3IV74"/>
<protein>
    <submittedName>
        <fullName evidence="3">Erythronate-4-phosphate dehydrogenase</fullName>
        <ecNumber evidence="3">1.1.1.290</ecNumber>
    </submittedName>
</protein>
<proteinExistence type="predicted"/>
<name>A0A2X3IV74_9ENTR</name>
<feature type="domain" description="D-isomer specific 2-hydroxyacid dehydrogenase catalytic" evidence="2">
    <location>
        <begin position="8"/>
        <end position="53"/>
    </location>
</feature>
<reference evidence="3 4" key="1">
    <citation type="submission" date="2018-06" db="EMBL/GenBank/DDBJ databases">
        <authorList>
            <consortium name="Pathogen Informatics"/>
            <person name="Doyle S."/>
        </authorList>
    </citation>
    <scope>NUCLEOTIDE SEQUENCE [LARGE SCALE GENOMIC DNA]</scope>
    <source>
        <strain evidence="3 4">NCTC12120</strain>
    </source>
</reference>
<dbReference type="Proteomes" id="UP000251197">
    <property type="component" value="Unassembled WGS sequence"/>
</dbReference>
<organism evidence="3 4">
    <name type="scientific">Cedecea neteri</name>
    <dbReference type="NCBI Taxonomy" id="158822"/>
    <lineage>
        <taxon>Bacteria</taxon>
        <taxon>Pseudomonadati</taxon>
        <taxon>Pseudomonadota</taxon>
        <taxon>Gammaproteobacteria</taxon>
        <taxon>Enterobacterales</taxon>
        <taxon>Enterobacteriaceae</taxon>
        <taxon>Cedecea</taxon>
    </lineage>
</organism>
<gene>
    <name evidence="3" type="primary">pdxB_1</name>
    <name evidence="3" type="ORF">NCTC12120_04205</name>
</gene>
<dbReference type="GO" id="GO:0033711">
    <property type="term" value="F:4-phosphoerythronate dehydrogenase activity"/>
    <property type="evidence" value="ECO:0007669"/>
    <property type="project" value="UniProtKB-EC"/>
</dbReference>
<evidence type="ECO:0000256" key="1">
    <source>
        <dbReference type="ARBA" id="ARBA00023002"/>
    </source>
</evidence>
<dbReference type="GO" id="GO:0051287">
    <property type="term" value="F:NAD binding"/>
    <property type="evidence" value="ECO:0007669"/>
    <property type="project" value="InterPro"/>
</dbReference>
<dbReference type="STRING" id="158822.LH23_21825"/>
<dbReference type="Pfam" id="PF00389">
    <property type="entry name" value="2-Hacid_dh"/>
    <property type="match status" value="1"/>
</dbReference>
<dbReference type="InterPro" id="IPR006139">
    <property type="entry name" value="D-isomer_2_OHA_DH_cat_dom"/>
</dbReference>
<dbReference type="SUPFAM" id="SSF52283">
    <property type="entry name" value="Formate/glycerate dehydrogenase catalytic domain-like"/>
    <property type="match status" value="1"/>
</dbReference>
<accession>A0A2X3IV74</accession>
<dbReference type="EC" id="1.1.1.290" evidence="3"/>
<dbReference type="EMBL" id="UAVU01000007">
    <property type="protein sequence ID" value="SQC91056.1"/>
    <property type="molecule type" value="Genomic_DNA"/>
</dbReference>
<evidence type="ECO:0000259" key="2">
    <source>
        <dbReference type="Pfam" id="PF00389"/>
    </source>
</evidence>
<evidence type="ECO:0000313" key="4">
    <source>
        <dbReference type="Proteomes" id="UP000251197"/>
    </source>
</evidence>
<sequence>MLNCWPVKGLNLSGTATAGTDHVDEAYLQSAGVAFSAAPGCNAIAVVEYVFSSLLMLAERDGFALKDRTVGIVGVGNVGFPSSGSP</sequence>
<dbReference type="Gene3D" id="3.40.50.720">
    <property type="entry name" value="NAD(P)-binding Rossmann-like Domain"/>
    <property type="match status" value="2"/>
</dbReference>